<keyword evidence="2" id="KW-1185">Reference proteome</keyword>
<sequence>MPATQLAAPNVPSPRPEAAAHRLTWADVSARRLERAGLAAPRGAGAADEAGTVAAMCGAHAQVLSAGELSVGLRMAGGTRDGVRDALWRRRELVKTFGPRGTVHLLPVRELPMWTGALAAVPAGGAALAKGARLTPEQTEQVVDAIGAALREAELTAEELDEAVVAATGPWAGDPVMPAFQGFWPRWRQALHLAAHRGELCFGANRGRKATYTSPRRLVPGFAPEAAAPALRALLRRYLHAYGPATPQHFATWLAAPRRWAAELFASMGEEVERVRIAESGADGWVLAGDTEPAAEAPRGLRLLPYFDAYTVAAQPRELLFPGRAAERALAGGQAGNFPVVLVDGTVSGVWHLRRSGRRCRITVEPLRALRPADERELAEQVERVGAFLGERAESAIGPISVGPHA</sequence>
<reference evidence="1 2" key="1">
    <citation type="submission" date="2018-03" db="EMBL/GenBank/DDBJ databases">
        <title>Genomic Encyclopedia of Archaeal and Bacterial Type Strains, Phase II (KMG-II): from individual species to whole genera.</title>
        <authorList>
            <person name="Goeker M."/>
        </authorList>
    </citation>
    <scope>NUCLEOTIDE SEQUENCE [LARGE SCALE GENOMIC DNA]</scope>
    <source>
        <strain evidence="1 2">DSM 45601</strain>
    </source>
</reference>
<keyword evidence="1" id="KW-0238">DNA-binding</keyword>
<dbReference type="Proteomes" id="UP000237846">
    <property type="component" value="Unassembled WGS sequence"/>
</dbReference>
<organism evidence="1 2">
    <name type="scientific">Allonocardiopsis opalescens</name>
    <dbReference type="NCBI Taxonomy" id="1144618"/>
    <lineage>
        <taxon>Bacteria</taxon>
        <taxon>Bacillati</taxon>
        <taxon>Actinomycetota</taxon>
        <taxon>Actinomycetes</taxon>
        <taxon>Streptosporangiales</taxon>
        <taxon>Allonocardiopsis</taxon>
    </lineage>
</organism>
<proteinExistence type="predicted"/>
<dbReference type="AlphaFoldDB" id="A0A2T0Q5A2"/>
<dbReference type="EMBL" id="PVZC01000004">
    <property type="protein sequence ID" value="PRX98891.1"/>
    <property type="molecule type" value="Genomic_DNA"/>
</dbReference>
<evidence type="ECO:0000313" key="1">
    <source>
        <dbReference type="EMBL" id="PRX98891.1"/>
    </source>
</evidence>
<accession>A0A2T0Q5A2</accession>
<dbReference type="RefSeq" id="WP_106246464.1">
    <property type="nucleotide sequence ID" value="NZ_PVZC01000004.1"/>
</dbReference>
<evidence type="ECO:0000313" key="2">
    <source>
        <dbReference type="Proteomes" id="UP000237846"/>
    </source>
</evidence>
<comment type="caution">
    <text evidence="1">The sequence shown here is derived from an EMBL/GenBank/DDBJ whole genome shotgun (WGS) entry which is preliminary data.</text>
</comment>
<dbReference type="Pfam" id="PF06224">
    <property type="entry name" value="AlkZ-like"/>
    <property type="match status" value="1"/>
</dbReference>
<dbReference type="PANTHER" id="PTHR38479">
    <property type="entry name" value="LMO0824 PROTEIN"/>
    <property type="match status" value="1"/>
</dbReference>
<dbReference type="GO" id="GO:0003677">
    <property type="term" value="F:DNA binding"/>
    <property type="evidence" value="ECO:0007669"/>
    <property type="project" value="UniProtKB-KW"/>
</dbReference>
<gene>
    <name evidence="1" type="ORF">CLV72_104471</name>
</gene>
<dbReference type="InterPro" id="IPR009351">
    <property type="entry name" value="AlkZ-like"/>
</dbReference>
<protein>
    <submittedName>
        <fullName evidence="1">Winged helix DNA-binding protein</fullName>
    </submittedName>
</protein>
<dbReference type="PANTHER" id="PTHR38479:SF2">
    <property type="entry name" value="WINGED HELIX DNA-BINDING DOMAIN-CONTAINING PROTEIN"/>
    <property type="match status" value="1"/>
</dbReference>
<name>A0A2T0Q5A2_9ACTN</name>
<dbReference type="OrthoDB" id="9148135at2"/>